<evidence type="ECO:0000259" key="4">
    <source>
        <dbReference type="PROSITE" id="PS01124"/>
    </source>
</evidence>
<proteinExistence type="predicted"/>
<dbReference type="Pfam" id="PF20240">
    <property type="entry name" value="DUF6597"/>
    <property type="match status" value="1"/>
</dbReference>
<accession>A0A4R6IS73</accession>
<dbReference type="InterPro" id="IPR018060">
    <property type="entry name" value="HTH_AraC"/>
</dbReference>
<dbReference type="Gene3D" id="1.10.10.60">
    <property type="entry name" value="Homeodomain-like"/>
    <property type="match status" value="1"/>
</dbReference>
<feature type="domain" description="HTH araC/xylS-type" evidence="4">
    <location>
        <begin position="213"/>
        <end position="288"/>
    </location>
</feature>
<dbReference type="GO" id="GO:0003700">
    <property type="term" value="F:DNA-binding transcription factor activity"/>
    <property type="evidence" value="ECO:0007669"/>
    <property type="project" value="InterPro"/>
</dbReference>
<evidence type="ECO:0000256" key="3">
    <source>
        <dbReference type="ARBA" id="ARBA00023163"/>
    </source>
</evidence>
<organism evidence="5 6">
    <name type="scientific">Sediminibacterium goheungense</name>
    <dbReference type="NCBI Taxonomy" id="1086393"/>
    <lineage>
        <taxon>Bacteria</taxon>
        <taxon>Pseudomonadati</taxon>
        <taxon>Bacteroidota</taxon>
        <taxon>Chitinophagia</taxon>
        <taxon>Chitinophagales</taxon>
        <taxon>Chitinophagaceae</taxon>
        <taxon>Sediminibacterium</taxon>
    </lineage>
</organism>
<evidence type="ECO:0000256" key="1">
    <source>
        <dbReference type="ARBA" id="ARBA00023015"/>
    </source>
</evidence>
<keyword evidence="2" id="KW-0238">DNA-binding</keyword>
<keyword evidence="1" id="KW-0805">Transcription regulation</keyword>
<evidence type="ECO:0000313" key="5">
    <source>
        <dbReference type="EMBL" id="TDO25293.1"/>
    </source>
</evidence>
<evidence type="ECO:0000313" key="6">
    <source>
        <dbReference type="Proteomes" id="UP000295741"/>
    </source>
</evidence>
<evidence type="ECO:0000256" key="2">
    <source>
        <dbReference type="ARBA" id="ARBA00023125"/>
    </source>
</evidence>
<dbReference type="PANTHER" id="PTHR46796:SF13">
    <property type="entry name" value="HTH-TYPE TRANSCRIPTIONAL ACTIVATOR RHAS"/>
    <property type="match status" value="1"/>
</dbReference>
<name>A0A4R6IS73_9BACT</name>
<dbReference type="InterPro" id="IPR046532">
    <property type="entry name" value="DUF6597"/>
</dbReference>
<dbReference type="Pfam" id="PF12833">
    <property type="entry name" value="HTH_18"/>
    <property type="match status" value="1"/>
</dbReference>
<dbReference type="Proteomes" id="UP000295741">
    <property type="component" value="Unassembled WGS sequence"/>
</dbReference>
<keyword evidence="3" id="KW-0804">Transcription</keyword>
<protein>
    <submittedName>
        <fullName evidence="5">Helix-turn-helix protein</fullName>
    </submittedName>
</protein>
<dbReference type="EMBL" id="SNWP01000013">
    <property type="protein sequence ID" value="TDO25293.1"/>
    <property type="molecule type" value="Genomic_DNA"/>
</dbReference>
<gene>
    <name evidence="5" type="ORF">BC659_2827</name>
</gene>
<sequence length="288" mass="33650">MVSYICKSGLLLKDTLKLKFSTGIRQLYKPVQPTIKQSAANVTYSEFLPDIRLQDFIYCYWQLKTSTPLSEPFIYRVVADGCIDIFFELNNPNDNFVMGFCKKFTEFTLDHSFHYIGVRFLPTMFPQFFRINAAELSNRFEHLDNVVPKVSAFIASHFNPQLTSEKIRTTFDTYFLNLIENINFDNDSRLYNAIGKIFQESGVINIEQDLNTGISQRQLRRRFEFYIGDTAKTFAKVVRFQNILLAKPSLQSLRKNKLFFDVGYYDQAHFIKEFKNFYGVTPSKAFGR</sequence>
<comment type="caution">
    <text evidence="5">The sequence shown here is derived from an EMBL/GenBank/DDBJ whole genome shotgun (WGS) entry which is preliminary data.</text>
</comment>
<reference evidence="5 6" key="1">
    <citation type="submission" date="2019-03" db="EMBL/GenBank/DDBJ databases">
        <title>Genomic Encyclopedia of Archaeal and Bacterial Type Strains, Phase II (KMG-II): from individual species to whole genera.</title>
        <authorList>
            <person name="Goeker M."/>
        </authorList>
    </citation>
    <scope>NUCLEOTIDE SEQUENCE [LARGE SCALE GENOMIC DNA]</scope>
    <source>
        <strain evidence="5 6">DSM 28323</strain>
    </source>
</reference>
<dbReference type="AlphaFoldDB" id="A0A4R6IS73"/>
<dbReference type="GO" id="GO:0043565">
    <property type="term" value="F:sequence-specific DNA binding"/>
    <property type="evidence" value="ECO:0007669"/>
    <property type="project" value="InterPro"/>
</dbReference>
<dbReference type="PANTHER" id="PTHR46796">
    <property type="entry name" value="HTH-TYPE TRANSCRIPTIONAL ACTIVATOR RHAS-RELATED"/>
    <property type="match status" value="1"/>
</dbReference>
<dbReference type="PROSITE" id="PS01124">
    <property type="entry name" value="HTH_ARAC_FAMILY_2"/>
    <property type="match status" value="1"/>
</dbReference>
<dbReference type="SMART" id="SM00342">
    <property type="entry name" value="HTH_ARAC"/>
    <property type="match status" value="1"/>
</dbReference>
<dbReference type="InterPro" id="IPR050204">
    <property type="entry name" value="AraC_XylS_family_regulators"/>
</dbReference>
<keyword evidence="6" id="KW-1185">Reference proteome</keyword>